<dbReference type="PANTHER" id="PTHR14269">
    <property type="entry name" value="CDP-DIACYLGLYCEROL--GLYCEROL-3-PHOSPHATE 3-PHOSPHATIDYLTRANSFERASE-RELATED"/>
    <property type="match status" value="1"/>
</dbReference>
<dbReference type="GO" id="GO:0046474">
    <property type="term" value="P:glycerophospholipid biosynthetic process"/>
    <property type="evidence" value="ECO:0007669"/>
    <property type="project" value="TreeGrafter"/>
</dbReference>
<keyword evidence="9 16" id="KW-1133">Transmembrane helix</keyword>
<evidence type="ECO:0000256" key="12">
    <source>
        <dbReference type="ARBA" id="ARBA00023209"/>
    </source>
</evidence>
<evidence type="ECO:0000256" key="6">
    <source>
        <dbReference type="ARBA" id="ARBA00022516"/>
    </source>
</evidence>
<evidence type="ECO:0000256" key="15">
    <source>
        <dbReference type="RuleBase" id="RU003750"/>
    </source>
</evidence>
<dbReference type="PIRSF" id="PIRSF000847">
    <property type="entry name" value="Phos_ph_gly_syn"/>
    <property type="match status" value="1"/>
</dbReference>
<evidence type="ECO:0000256" key="1">
    <source>
        <dbReference type="ARBA" id="ARBA00004141"/>
    </source>
</evidence>
<proteinExistence type="inferred from homology"/>
<accession>A0A972W203</accession>
<comment type="similarity">
    <text evidence="3 15">Belongs to the CDP-alcohol phosphatidyltransferase class-I family.</text>
</comment>
<keyword evidence="12" id="KW-0594">Phospholipid biosynthesis</keyword>
<dbReference type="EMBL" id="JABMOJ010000527">
    <property type="protein sequence ID" value="NQV66490.1"/>
    <property type="molecule type" value="Genomic_DNA"/>
</dbReference>
<protein>
    <recommendedName>
        <fullName evidence="5">CDP-diacylglycerol--glycerol-3-phosphate 3-phosphatidyltransferase</fullName>
        <ecNumber evidence="4">2.7.8.5</ecNumber>
    </recommendedName>
</protein>
<feature type="transmembrane region" description="Helical" evidence="16">
    <location>
        <begin position="20"/>
        <end position="42"/>
    </location>
</feature>
<dbReference type="PANTHER" id="PTHR14269:SF11">
    <property type="entry name" value="CDP-DIACYLGLYCEROL--GLYCEROL-3-PHOSPHATE 3-PHOSPHATIDYLTRANSFERASE"/>
    <property type="match status" value="1"/>
</dbReference>
<evidence type="ECO:0000256" key="10">
    <source>
        <dbReference type="ARBA" id="ARBA00023098"/>
    </source>
</evidence>
<keyword evidence="8 16" id="KW-0812">Transmembrane</keyword>
<evidence type="ECO:0000256" key="7">
    <source>
        <dbReference type="ARBA" id="ARBA00022679"/>
    </source>
</evidence>
<evidence type="ECO:0000256" key="13">
    <source>
        <dbReference type="ARBA" id="ARBA00023264"/>
    </source>
</evidence>
<dbReference type="GO" id="GO:0008444">
    <property type="term" value="F:CDP-diacylglycerol-glycerol-3-phosphate 3-phosphatidyltransferase activity"/>
    <property type="evidence" value="ECO:0007669"/>
    <property type="project" value="UniProtKB-EC"/>
</dbReference>
<dbReference type="AlphaFoldDB" id="A0A972W203"/>
<evidence type="ECO:0000313" key="18">
    <source>
        <dbReference type="Proteomes" id="UP000754644"/>
    </source>
</evidence>
<dbReference type="PROSITE" id="PS00379">
    <property type="entry name" value="CDP_ALCOHOL_P_TRANSF"/>
    <property type="match status" value="1"/>
</dbReference>
<evidence type="ECO:0000256" key="14">
    <source>
        <dbReference type="ARBA" id="ARBA00048586"/>
    </source>
</evidence>
<evidence type="ECO:0000256" key="11">
    <source>
        <dbReference type="ARBA" id="ARBA00023136"/>
    </source>
</evidence>
<evidence type="ECO:0000256" key="2">
    <source>
        <dbReference type="ARBA" id="ARBA00005042"/>
    </source>
</evidence>
<evidence type="ECO:0000256" key="5">
    <source>
        <dbReference type="ARBA" id="ARBA00014944"/>
    </source>
</evidence>
<feature type="transmembrane region" description="Helical" evidence="16">
    <location>
        <begin position="86"/>
        <end position="103"/>
    </location>
</feature>
<evidence type="ECO:0000256" key="9">
    <source>
        <dbReference type="ARBA" id="ARBA00022989"/>
    </source>
</evidence>
<comment type="caution">
    <text evidence="17">The sequence shown here is derived from an EMBL/GenBank/DDBJ whole genome shotgun (WGS) entry which is preliminary data.</text>
</comment>
<organism evidence="17 18">
    <name type="scientific">SAR86 cluster bacterium</name>
    <dbReference type="NCBI Taxonomy" id="2030880"/>
    <lineage>
        <taxon>Bacteria</taxon>
        <taxon>Pseudomonadati</taxon>
        <taxon>Pseudomonadota</taxon>
        <taxon>Gammaproteobacteria</taxon>
        <taxon>SAR86 cluster</taxon>
    </lineage>
</organism>
<dbReference type="InterPro" id="IPR050324">
    <property type="entry name" value="CDP-alcohol_PTase-I"/>
</dbReference>
<comment type="subcellular location">
    <subcellularLocation>
        <location evidence="1">Membrane</location>
        <topology evidence="1">Multi-pass membrane protein</topology>
    </subcellularLocation>
</comment>
<gene>
    <name evidence="17" type="ORF">HQ497_14100</name>
</gene>
<reference evidence="17" key="1">
    <citation type="submission" date="2020-05" db="EMBL/GenBank/DDBJ databases">
        <title>Sulfur intermediates as new biogeochemical hubs in an aquatic model microbial ecosystem.</title>
        <authorList>
            <person name="Vigneron A."/>
        </authorList>
    </citation>
    <scope>NUCLEOTIDE SEQUENCE</scope>
    <source>
        <strain evidence="17">Bin.250</strain>
    </source>
</reference>
<keyword evidence="13" id="KW-1208">Phospholipid metabolism</keyword>
<dbReference type="InterPro" id="IPR043130">
    <property type="entry name" value="CDP-OH_PTrfase_TM_dom"/>
</dbReference>
<keyword evidence="10" id="KW-0443">Lipid metabolism</keyword>
<comment type="catalytic activity">
    <reaction evidence="14">
        <text>a CDP-1,2-diacyl-sn-glycerol + sn-glycerol 3-phosphate = a 1,2-diacyl-sn-glycero-3-phospho-(1'-sn-glycero-3'-phosphate) + CMP + H(+)</text>
        <dbReference type="Rhea" id="RHEA:12593"/>
        <dbReference type="ChEBI" id="CHEBI:15378"/>
        <dbReference type="ChEBI" id="CHEBI:57597"/>
        <dbReference type="ChEBI" id="CHEBI:58332"/>
        <dbReference type="ChEBI" id="CHEBI:60110"/>
        <dbReference type="ChEBI" id="CHEBI:60377"/>
        <dbReference type="EC" id="2.7.8.5"/>
    </reaction>
</comment>
<feature type="transmembrane region" description="Helical" evidence="16">
    <location>
        <begin position="115"/>
        <end position="135"/>
    </location>
</feature>
<sequence>MNKLPLPNILSGSRLALAPLAFYLIDSLMWRAAAIVVLIAVLTDLLDGYLARRLQLESHWGGLLDHSSDALFVTMTLAALATQNLVPWVLPCIVIGAFLQYVLDSKAIQGQSLRASLLGRYNGIAYFVLAGWPVMQNGLNLHPVDDHWFLWASWALIASTSVSMLDRLVALRRARSGAHA</sequence>
<evidence type="ECO:0000256" key="8">
    <source>
        <dbReference type="ARBA" id="ARBA00022692"/>
    </source>
</evidence>
<feature type="transmembrane region" description="Helical" evidence="16">
    <location>
        <begin position="147"/>
        <end position="165"/>
    </location>
</feature>
<evidence type="ECO:0000256" key="4">
    <source>
        <dbReference type="ARBA" id="ARBA00013170"/>
    </source>
</evidence>
<evidence type="ECO:0000313" key="17">
    <source>
        <dbReference type="EMBL" id="NQV66490.1"/>
    </source>
</evidence>
<keyword evidence="11 16" id="KW-0472">Membrane</keyword>
<dbReference type="EC" id="2.7.8.5" evidence="4"/>
<dbReference type="GO" id="GO:0016020">
    <property type="term" value="C:membrane"/>
    <property type="evidence" value="ECO:0007669"/>
    <property type="project" value="UniProtKB-SubCell"/>
</dbReference>
<keyword evidence="6" id="KW-0444">Lipid biosynthesis</keyword>
<dbReference type="Proteomes" id="UP000754644">
    <property type="component" value="Unassembled WGS sequence"/>
</dbReference>
<dbReference type="InterPro" id="IPR004570">
    <property type="entry name" value="Phosphatidylglycerol_P_synth"/>
</dbReference>
<dbReference type="Gene3D" id="1.20.120.1760">
    <property type="match status" value="1"/>
</dbReference>
<dbReference type="Pfam" id="PF01066">
    <property type="entry name" value="CDP-OH_P_transf"/>
    <property type="match status" value="1"/>
</dbReference>
<name>A0A972W203_9GAMM</name>
<dbReference type="InterPro" id="IPR000462">
    <property type="entry name" value="CDP-OH_P_trans"/>
</dbReference>
<keyword evidence="7 15" id="KW-0808">Transferase</keyword>
<evidence type="ECO:0000256" key="3">
    <source>
        <dbReference type="ARBA" id="ARBA00010441"/>
    </source>
</evidence>
<dbReference type="InterPro" id="IPR048254">
    <property type="entry name" value="CDP_ALCOHOL_P_TRANSF_CS"/>
</dbReference>
<evidence type="ECO:0000256" key="16">
    <source>
        <dbReference type="SAM" id="Phobius"/>
    </source>
</evidence>
<comment type="pathway">
    <text evidence="2">Phospholipid metabolism; phosphatidylglycerol biosynthesis; phosphatidylglycerol from CDP-diacylglycerol: step 1/2.</text>
</comment>